<protein>
    <submittedName>
        <fullName evidence="2">Class I SAM-dependent methyltransferase</fullName>
    </submittedName>
</protein>
<reference evidence="3" key="1">
    <citation type="journal article" date="2019" name="Int. J. Syst. Evol. Microbiol.">
        <title>The Global Catalogue of Microorganisms (GCM) 10K type strain sequencing project: providing services to taxonomists for standard genome sequencing and annotation.</title>
        <authorList>
            <consortium name="The Broad Institute Genomics Platform"/>
            <consortium name="The Broad Institute Genome Sequencing Center for Infectious Disease"/>
            <person name="Wu L."/>
            <person name="Ma J."/>
        </authorList>
    </citation>
    <scope>NUCLEOTIDE SEQUENCE [LARGE SCALE GENOMIC DNA]</scope>
    <source>
        <strain evidence="3">CCUG 58728</strain>
    </source>
</reference>
<keyword evidence="2" id="KW-0489">Methyltransferase</keyword>
<dbReference type="Proteomes" id="UP001595901">
    <property type="component" value="Unassembled WGS sequence"/>
</dbReference>
<organism evidence="2 3">
    <name type="scientific">Streptococcus dentapri</name>
    <dbReference type="NCBI Taxonomy" id="573564"/>
    <lineage>
        <taxon>Bacteria</taxon>
        <taxon>Bacillati</taxon>
        <taxon>Bacillota</taxon>
        <taxon>Bacilli</taxon>
        <taxon>Lactobacillales</taxon>
        <taxon>Streptococcaceae</taxon>
        <taxon>Streptococcus</taxon>
    </lineage>
</organism>
<dbReference type="RefSeq" id="WP_380431634.1">
    <property type="nucleotide sequence ID" value="NZ_JBHSAC010000051.1"/>
</dbReference>
<evidence type="ECO:0000313" key="2">
    <source>
        <dbReference type="EMBL" id="MFC3932316.1"/>
    </source>
</evidence>
<accession>A0ABV8D205</accession>
<dbReference type="InterPro" id="IPR052933">
    <property type="entry name" value="DNA_Protect_Modify"/>
</dbReference>
<dbReference type="SUPFAM" id="SSF53335">
    <property type="entry name" value="S-adenosyl-L-methionine-dependent methyltransferases"/>
    <property type="match status" value="1"/>
</dbReference>
<dbReference type="InterPro" id="IPR029063">
    <property type="entry name" value="SAM-dependent_MTases_sf"/>
</dbReference>
<sequence>MNFEKIEIAYELILENIQLIENQLKTNIYDALIEQNALYLKGDPTDKTLLANNKKLQELKLSPEEWRRAYQFIFIKAAQTEPLQANHQFTPDTVGFVILFLLEALTSTQKLDVLEIGSGTGNLAQTLINNSNKELNYMGIEVDDLLIDLSASIADVVDANVSFVHEDAVRPQLIKESDIIISDLPIGYYPNDVIVSRYQVAASGEHTYAHHLLMEQSLKYLKKDGSAIFLAPNNLLTSPQSRDLKAWLKDYADIVAMVTLPDELFGNPTSAKSIFVLRKQSEQTPETFVYPLTDLQNRDVLIDFMENFKKWASDYILS</sequence>
<dbReference type="GO" id="GO:0032259">
    <property type="term" value="P:methylation"/>
    <property type="evidence" value="ECO:0007669"/>
    <property type="project" value="UniProtKB-KW"/>
</dbReference>
<dbReference type="PIRSF" id="PIRSF026567">
    <property type="entry name" value="Adenine_mtase_bact_prd"/>
    <property type="match status" value="1"/>
</dbReference>
<keyword evidence="2" id="KW-0808">Transferase</keyword>
<name>A0ABV8D205_9STRE</name>
<dbReference type="CDD" id="cd02440">
    <property type="entry name" value="AdoMet_MTases"/>
    <property type="match status" value="1"/>
</dbReference>
<dbReference type="PANTHER" id="PTHR41313:SF1">
    <property type="entry name" value="DNA METHYLASE ADENINE-SPECIFIC DOMAIN-CONTAINING PROTEIN"/>
    <property type="match status" value="1"/>
</dbReference>
<dbReference type="InterPro" id="IPR016843">
    <property type="entry name" value="S-AdoMet-dep_Ade-MeTrfase_prd"/>
</dbReference>
<evidence type="ECO:0000259" key="1">
    <source>
        <dbReference type="Pfam" id="PF02384"/>
    </source>
</evidence>
<keyword evidence="3" id="KW-1185">Reference proteome</keyword>
<dbReference type="Pfam" id="PF02384">
    <property type="entry name" value="N6_Mtase"/>
    <property type="match status" value="1"/>
</dbReference>
<evidence type="ECO:0000313" key="3">
    <source>
        <dbReference type="Proteomes" id="UP001595901"/>
    </source>
</evidence>
<gene>
    <name evidence="2" type="ORF">ACFOSE_05970</name>
</gene>
<dbReference type="Gene3D" id="1.10.150.470">
    <property type="match status" value="1"/>
</dbReference>
<dbReference type="PANTHER" id="PTHR41313">
    <property type="entry name" value="ADENINE-SPECIFIC METHYLTRANSFERASE"/>
    <property type="match status" value="1"/>
</dbReference>
<dbReference type="Gene3D" id="3.40.50.150">
    <property type="entry name" value="Vaccinia Virus protein VP39"/>
    <property type="match status" value="1"/>
</dbReference>
<dbReference type="EMBL" id="JBHSAC010000051">
    <property type="protein sequence ID" value="MFC3932316.1"/>
    <property type="molecule type" value="Genomic_DNA"/>
</dbReference>
<feature type="domain" description="DNA methylase adenine-specific" evidence="1">
    <location>
        <begin position="68"/>
        <end position="290"/>
    </location>
</feature>
<proteinExistence type="predicted"/>
<dbReference type="GO" id="GO:0008168">
    <property type="term" value="F:methyltransferase activity"/>
    <property type="evidence" value="ECO:0007669"/>
    <property type="project" value="UniProtKB-KW"/>
</dbReference>
<dbReference type="InterPro" id="IPR003356">
    <property type="entry name" value="DNA_methylase_A-5"/>
</dbReference>
<comment type="caution">
    <text evidence="2">The sequence shown here is derived from an EMBL/GenBank/DDBJ whole genome shotgun (WGS) entry which is preliminary data.</text>
</comment>